<dbReference type="PANTHER" id="PTHR43939:SF68">
    <property type="entry name" value="CENTROSOMAL PROTEIN OF 290 KDA-LIKE"/>
    <property type="match status" value="1"/>
</dbReference>
<reference evidence="3" key="1">
    <citation type="submission" date="2023-03" db="EMBL/GenBank/DDBJ databases">
        <authorList>
            <person name="Julca I."/>
        </authorList>
    </citation>
    <scope>NUCLEOTIDE SEQUENCE</scope>
</reference>
<evidence type="ECO:0000256" key="2">
    <source>
        <dbReference type="SAM" id="MobiDB-lite"/>
    </source>
</evidence>
<accession>A0AAV1CFD7</accession>
<dbReference type="SUPFAM" id="SSF57997">
    <property type="entry name" value="Tropomyosin"/>
    <property type="match status" value="1"/>
</dbReference>
<sequence>MSENSNGFPEVEEGSVENPDSNVLAEPTSAAVTDAAAHGVEPVHELDNSKPMEDKPNDAKVVEDGGRDDMFVDCPDEIETSETTSEDREEIQNAQVEEIQSRPSREGEDLIAEIDVLHTKLEEAVSEKQTVVQKYEEERGTLMEIADRVLAFFPPTVDQGEQFSDDFVRDKFLHVERSISVLIENYNQCLSGVEKLKSCLRVVKPDVSMEDKVGIFVIAHDELLELRTKEKDLEGKLTHFENENTKLIEQIEKNKAVIESANAKIGKLEAELEQEKTKSSNTKEKLSLAVTKGKALVQQRDSLKQALAEKTSQLEKCLSELQEKSSALDSAGQDKDLLIKAEMMAVQLQESLTQKDSLLKKCEEILSDTDEVESMDFVEKLRWISNERNALKGLKLQVQKFSEALSPVIFPENILSNDMESQLTWLAQSFSAYKEEVIKLQEEIVETREASNKVIEHLVALSSAETQEKGYLQVELEDLRSKYERIFVKENQVSRERYEIVNMLLEASGMTTIDTPGNVNISPSDLATIIGKLKEEAKESTESFESHAGIFDKFQSLLFVRNQEMVLCQHLLEEEVVTYRAKVDEISDKFVALNEELQKLKDEKASLEAELVKSEDKAALIRDKLSKAVKKGKGLVQERDNLKKVIDEKIAENERLVAELQVQTSECNDLRNQVTKLVVDVGSIPMLETELVAVKEQRNQLEQFLVESNGMLQKVIDLVEKINLPDGLVFKEPVEKVKWLTEYVNEAQHEIEKLKEESSTLNDALSVAQNSVANVLEEKGELEAVKDQTERELQRALEEVALQKGKFTEVSANIKSFEDALTEAEENISNLTREKEDAVSSKEVIELELSRSNDRLADAEKTIQSLEDALSQAQKSLSLMAEEHKMRDIGRGDLEDEMKKLKEEVESQAIKLADAAVTVKSLEAAISDAENRISDLVKGNKMAEQEISDLNSKLQVCYQELDESRGRKSNTSSELVNLVASIQKMQNDDTVSSILKQSFDKKVESLKDVDILLEEIRDCFSDMIGSDMLQNHSFPEDDYFVATLLPDGLEEVFKIEMINGEVTHGMRDDDSIVLHMKRTIEGLQLRDKNAAEQIERCSRFQDDFIMALLKRLRVAKDGVIVASKLISSLKQRVSDVERDSQAQENAISVLESDVKMLLSACTQATEELAQEIEVNLSVLNSIHQSENLMNSDSLELHDGLVNSEVKFEGSRYVKTAEDLLLASLRSRNLSEEIHKLINMVVSSADDLQKELRETKATCEKLSEERDVTLKKISELENNLAAMGNLQNELSESKIMCERLLEERVTNLKRISKLEDDLGMVENLEKELRETEITCNNLLEEREVNLKKISELETNLVAAENLYDEVRHKADDYQAREAALLKEREKHETEELPLSSSLIKSLFEKMSAIDISFTELEVENFENHYVAADVRKLFYIVDKFDGLREQVKSKFQENKSMTSMLEKQEIEMQHLKEEVEESLIKMQEAEKTETELVLRLKNLIQKLGVGDDFVADVVKIDDLSGCLLTLEKMVRSTKAESENLTSKNEELSAKLLATQKMLDELSGQVKLLKDSSHGGATFPEKIKEKGISEPSSSNSEPEISEIQDLGPMGKTAALTAVPSAAHVRTLRKGSSDHLAISIDPESERLIDNEQSDLDKGHVFKSLNTSGLIPRQGKMIADRVDGIWVSGSRVLMNHPRGRLGLIAYCLFLHLWLLGTIL</sequence>
<feature type="compositionally biased region" description="Basic and acidic residues" evidence="2">
    <location>
        <begin position="41"/>
        <end position="70"/>
    </location>
</feature>
<evidence type="ECO:0000313" key="3">
    <source>
        <dbReference type="EMBL" id="CAI9093297.1"/>
    </source>
</evidence>
<feature type="coiled-coil region" evidence="1">
    <location>
        <begin position="737"/>
        <end position="960"/>
    </location>
</feature>
<feature type="coiled-coil region" evidence="1">
    <location>
        <begin position="583"/>
        <end position="673"/>
    </location>
</feature>
<evidence type="ECO:0000256" key="1">
    <source>
        <dbReference type="SAM" id="Coils"/>
    </source>
</evidence>
<dbReference type="EMBL" id="OX459119">
    <property type="protein sequence ID" value="CAI9093297.1"/>
    <property type="molecule type" value="Genomic_DNA"/>
</dbReference>
<feature type="coiled-coil region" evidence="1">
    <location>
        <begin position="1453"/>
        <end position="1501"/>
    </location>
</feature>
<feature type="compositionally biased region" description="Low complexity" evidence="2">
    <location>
        <begin position="1587"/>
        <end position="1600"/>
    </location>
</feature>
<organism evidence="3 4">
    <name type="scientific">Oldenlandia corymbosa var. corymbosa</name>
    <dbReference type="NCBI Taxonomy" id="529605"/>
    <lineage>
        <taxon>Eukaryota</taxon>
        <taxon>Viridiplantae</taxon>
        <taxon>Streptophyta</taxon>
        <taxon>Embryophyta</taxon>
        <taxon>Tracheophyta</taxon>
        <taxon>Spermatophyta</taxon>
        <taxon>Magnoliopsida</taxon>
        <taxon>eudicotyledons</taxon>
        <taxon>Gunneridae</taxon>
        <taxon>Pentapetalae</taxon>
        <taxon>asterids</taxon>
        <taxon>lamiids</taxon>
        <taxon>Gentianales</taxon>
        <taxon>Rubiaceae</taxon>
        <taxon>Rubioideae</taxon>
        <taxon>Spermacoceae</taxon>
        <taxon>Hedyotis-Oldenlandia complex</taxon>
        <taxon>Oldenlandia</taxon>
    </lineage>
</organism>
<feature type="region of interest" description="Disordered" evidence="2">
    <location>
        <begin position="1"/>
        <end position="106"/>
    </location>
</feature>
<evidence type="ECO:0000313" key="4">
    <source>
        <dbReference type="Proteomes" id="UP001161247"/>
    </source>
</evidence>
<dbReference type="Proteomes" id="UP001161247">
    <property type="component" value="Chromosome 2"/>
</dbReference>
<dbReference type="PANTHER" id="PTHR43939">
    <property type="entry name" value="COILED-COIL DOMAIN-CONTAINING PROTEIN 158"/>
    <property type="match status" value="1"/>
</dbReference>
<keyword evidence="4" id="KW-1185">Reference proteome</keyword>
<feature type="coiled-coil region" evidence="1">
    <location>
        <begin position="223"/>
        <end position="324"/>
    </location>
</feature>
<name>A0AAV1CFD7_OLDCO</name>
<keyword evidence="1" id="KW-0175">Coiled coil</keyword>
<proteinExistence type="predicted"/>
<feature type="coiled-coil region" evidence="1">
    <location>
        <begin position="1244"/>
        <end position="1389"/>
    </location>
</feature>
<gene>
    <name evidence="3" type="ORF">OLC1_LOCUS4746</name>
</gene>
<feature type="region of interest" description="Disordered" evidence="2">
    <location>
        <begin position="1569"/>
        <end position="1600"/>
    </location>
</feature>
<feature type="coiled-coil region" evidence="1">
    <location>
        <begin position="1529"/>
        <end position="1563"/>
    </location>
</feature>
<protein>
    <submittedName>
        <fullName evidence="3">OLC1v1028766C1</fullName>
    </submittedName>
</protein>